<evidence type="ECO:0000313" key="2">
    <source>
        <dbReference type="Proteomes" id="UP000828390"/>
    </source>
</evidence>
<evidence type="ECO:0000313" key="1">
    <source>
        <dbReference type="EMBL" id="KAH3700801.1"/>
    </source>
</evidence>
<name>A0A9D4BN03_DREPO</name>
<accession>A0A9D4BN03</accession>
<reference evidence="1" key="2">
    <citation type="submission" date="2020-11" db="EMBL/GenBank/DDBJ databases">
        <authorList>
            <person name="McCartney M.A."/>
            <person name="Auch B."/>
            <person name="Kono T."/>
            <person name="Mallez S."/>
            <person name="Becker A."/>
            <person name="Gohl D.M."/>
            <person name="Silverstein K.A.T."/>
            <person name="Koren S."/>
            <person name="Bechman K.B."/>
            <person name="Herman A."/>
            <person name="Abrahante J.E."/>
            <person name="Garbe J."/>
        </authorList>
    </citation>
    <scope>NUCLEOTIDE SEQUENCE</scope>
    <source>
        <strain evidence="1">Duluth1</strain>
        <tissue evidence="1">Whole animal</tissue>
    </source>
</reference>
<protein>
    <submittedName>
        <fullName evidence="1">Uncharacterized protein</fullName>
    </submittedName>
</protein>
<gene>
    <name evidence="1" type="ORF">DPMN_075781</name>
</gene>
<organism evidence="1 2">
    <name type="scientific">Dreissena polymorpha</name>
    <name type="common">Zebra mussel</name>
    <name type="synonym">Mytilus polymorpha</name>
    <dbReference type="NCBI Taxonomy" id="45954"/>
    <lineage>
        <taxon>Eukaryota</taxon>
        <taxon>Metazoa</taxon>
        <taxon>Spiralia</taxon>
        <taxon>Lophotrochozoa</taxon>
        <taxon>Mollusca</taxon>
        <taxon>Bivalvia</taxon>
        <taxon>Autobranchia</taxon>
        <taxon>Heteroconchia</taxon>
        <taxon>Euheterodonta</taxon>
        <taxon>Imparidentia</taxon>
        <taxon>Neoheterodontei</taxon>
        <taxon>Myida</taxon>
        <taxon>Dreissenoidea</taxon>
        <taxon>Dreissenidae</taxon>
        <taxon>Dreissena</taxon>
    </lineage>
</organism>
<sequence length="85" mass="9171">MAPRRSWHRRTLSRSLMQLPRRFKRLSGTVANCLGVSSRYPDGHDIVADCLGVSCRCIAGLVDFLAASQTVSGSPAGAKMPPQTV</sequence>
<comment type="caution">
    <text evidence="1">The sequence shown here is derived from an EMBL/GenBank/DDBJ whole genome shotgun (WGS) entry which is preliminary data.</text>
</comment>
<dbReference type="AlphaFoldDB" id="A0A9D4BN03"/>
<keyword evidence="2" id="KW-1185">Reference proteome</keyword>
<dbReference type="Proteomes" id="UP000828390">
    <property type="component" value="Unassembled WGS sequence"/>
</dbReference>
<reference evidence="1" key="1">
    <citation type="journal article" date="2019" name="bioRxiv">
        <title>The Genome of the Zebra Mussel, Dreissena polymorpha: A Resource for Invasive Species Research.</title>
        <authorList>
            <person name="McCartney M.A."/>
            <person name="Auch B."/>
            <person name="Kono T."/>
            <person name="Mallez S."/>
            <person name="Zhang Y."/>
            <person name="Obille A."/>
            <person name="Becker A."/>
            <person name="Abrahante J.E."/>
            <person name="Garbe J."/>
            <person name="Badalamenti J.P."/>
            <person name="Herman A."/>
            <person name="Mangelson H."/>
            <person name="Liachko I."/>
            <person name="Sullivan S."/>
            <person name="Sone E.D."/>
            <person name="Koren S."/>
            <person name="Silverstein K.A.T."/>
            <person name="Beckman K.B."/>
            <person name="Gohl D.M."/>
        </authorList>
    </citation>
    <scope>NUCLEOTIDE SEQUENCE</scope>
    <source>
        <strain evidence="1">Duluth1</strain>
        <tissue evidence="1">Whole animal</tissue>
    </source>
</reference>
<dbReference type="EMBL" id="JAIWYP010000015">
    <property type="protein sequence ID" value="KAH3700801.1"/>
    <property type="molecule type" value="Genomic_DNA"/>
</dbReference>
<proteinExistence type="predicted"/>